<dbReference type="GO" id="GO:0003690">
    <property type="term" value="F:double-stranded DNA binding"/>
    <property type="evidence" value="ECO:0007669"/>
    <property type="project" value="TreeGrafter"/>
</dbReference>
<dbReference type="InterPro" id="IPR027417">
    <property type="entry name" value="P-loop_NTPase"/>
</dbReference>
<feature type="compositionally biased region" description="Low complexity" evidence="2">
    <location>
        <begin position="843"/>
        <end position="853"/>
    </location>
</feature>
<dbReference type="SUPFAM" id="SSF52540">
    <property type="entry name" value="P-loop containing nucleoside triphosphate hydrolases"/>
    <property type="match status" value="1"/>
</dbReference>
<dbReference type="InterPro" id="IPR039467">
    <property type="entry name" value="TFIIIB_B''_Myb"/>
</dbReference>
<dbReference type="Proteomes" id="UP001286313">
    <property type="component" value="Unassembled WGS sequence"/>
</dbReference>
<dbReference type="InterPro" id="IPR003593">
    <property type="entry name" value="AAA+_ATPase"/>
</dbReference>
<feature type="domain" description="RecA family profile 1" evidence="3">
    <location>
        <begin position="1042"/>
        <end position="1219"/>
    </location>
</feature>
<feature type="region of interest" description="Disordered" evidence="2">
    <location>
        <begin position="842"/>
        <end position="868"/>
    </location>
</feature>
<dbReference type="Pfam" id="PF15963">
    <property type="entry name" value="Myb_DNA-bind_7"/>
    <property type="match status" value="1"/>
</dbReference>
<dbReference type="SMART" id="SM00382">
    <property type="entry name" value="AAA"/>
    <property type="match status" value="1"/>
</dbReference>
<dbReference type="GO" id="GO:0000724">
    <property type="term" value="P:double-strand break repair via homologous recombination"/>
    <property type="evidence" value="ECO:0007669"/>
    <property type="project" value="InterPro"/>
</dbReference>
<reference evidence="4" key="1">
    <citation type="submission" date="2023-10" db="EMBL/GenBank/DDBJ databases">
        <title>Genome assemblies of two species of porcelain crab, Petrolisthes cinctipes and Petrolisthes manimaculis (Anomura: Porcellanidae).</title>
        <authorList>
            <person name="Angst P."/>
        </authorList>
    </citation>
    <scope>NUCLEOTIDE SEQUENCE</scope>
    <source>
        <strain evidence="4">PB745_01</strain>
        <tissue evidence="4">Gill</tissue>
    </source>
</reference>
<dbReference type="GO" id="GO:0005524">
    <property type="term" value="F:ATP binding"/>
    <property type="evidence" value="ECO:0007669"/>
    <property type="project" value="InterPro"/>
</dbReference>
<dbReference type="InterPro" id="IPR030548">
    <property type="entry name" value="RAD51B"/>
</dbReference>
<comment type="subcellular location">
    <subcellularLocation>
        <location evidence="1">Nucleus</location>
    </subcellularLocation>
</comment>
<feature type="compositionally biased region" description="Basic and acidic residues" evidence="2">
    <location>
        <begin position="390"/>
        <end position="422"/>
    </location>
</feature>
<feature type="compositionally biased region" description="Basic and acidic residues" evidence="2">
    <location>
        <begin position="352"/>
        <end position="377"/>
    </location>
</feature>
<dbReference type="PROSITE" id="PS50162">
    <property type="entry name" value="RECA_2"/>
    <property type="match status" value="1"/>
</dbReference>
<feature type="region of interest" description="Disordered" evidence="2">
    <location>
        <begin position="671"/>
        <end position="737"/>
    </location>
</feature>
<feature type="compositionally biased region" description="Acidic residues" evidence="2">
    <location>
        <begin position="525"/>
        <end position="534"/>
    </location>
</feature>
<dbReference type="EMBL" id="JAWQEG010004435">
    <property type="protein sequence ID" value="KAK3861667.1"/>
    <property type="molecule type" value="Genomic_DNA"/>
</dbReference>
<evidence type="ECO:0000313" key="5">
    <source>
        <dbReference type="Proteomes" id="UP001286313"/>
    </source>
</evidence>
<dbReference type="SUPFAM" id="SSF46689">
    <property type="entry name" value="Homeodomain-like"/>
    <property type="match status" value="1"/>
</dbReference>
<protein>
    <recommendedName>
        <fullName evidence="3">RecA family profile 1 domain-containing protein</fullName>
    </recommendedName>
</protein>
<evidence type="ECO:0000313" key="4">
    <source>
        <dbReference type="EMBL" id="KAK3861667.1"/>
    </source>
</evidence>
<dbReference type="PANTHER" id="PTHR46456">
    <property type="entry name" value="DNA REPAIR PROTEIN RAD51 HOMOLOG 2"/>
    <property type="match status" value="1"/>
</dbReference>
<dbReference type="Pfam" id="PF08423">
    <property type="entry name" value="Rad51"/>
    <property type="match status" value="1"/>
</dbReference>
<gene>
    <name evidence="4" type="ORF">Pcinc_032392</name>
</gene>
<feature type="compositionally biased region" description="Polar residues" evidence="2">
    <location>
        <begin position="461"/>
        <end position="473"/>
    </location>
</feature>
<dbReference type="InterPro" id="IPR009057">
    <property type="entry name" value="Homeodomain-like_sf"/>
</dbReference>
<sequence>MAGAIVSNVTQDRVKERSCAENVENSSVTITSKRRSKIRAMPSFINKRKMVKKEDASQESNHTQSLPSVEEVEIVQSDIECLDSYSEDPKKSRSADTLRPNSPSNISSFSLTNNQAKEHYDQVACNPAHHTKVDINKENTVTGIGVPTADNNSATNGCKRRSKIKAMPSLFKRKTIKNESTTQASDHNSETLSIIGKFEKKAIVPCGKSRKQELEKFESPHCSSLRPDQPPTKYSTNITCDKDTNNEDVTIEFSHEKETASKFVSGSKRDVNNGNIEQVAHTVFEKKNNEARKRKTSSSIAEEKEGENSGLGRLKLKQKIMEQDHDNVNSDDSSGDKENSIKVTATHRHIKKENDNKEEKSQSSQKRKENQPKESSSKKLPVLSRSGRKLKAEIKTEKLYDDDSDERTEKQLFRERKQEYRKKVSRGGLEPSKMTMFDLIFWNPANNPMPGRIDTPRKRLSISSKNETESIISEVNEEQRIEDLGLDTSDPVPGSSLANGEDVDTCQKTPPDTVDLEIADKNTNDEENLNEGDGDIPANEDIFAPRVKIGPNGQIIVDEQSIKIQTTAAKNRDEILSKAEIVEESSDTLHYGKWSKKRPRSSEWTLKETARFYKALSTVGTDFSMMEALIKWRSRAELKTKFKKEERINRELVDRALRDSTQFDVSIFDEESDYDPEEDRKASRQAEREEAKQRRLEMKQSEKAMEVKQKRLEKSKIRSHNKKRKKLLRRTHKEQENKKMLECSEDEMPLESRRKVKKTRIKKRKPVRRNSFVIDEVTVTWECSLPSQSNSEQIIEQTIEENCGELTEDPLQLDNVPSQSVESDNENTVERVSQILPAPGGEIIVSSVSSPPSKNDLSGSSPSVQDDIESNVLPDSYTADQILPEDIITEGTVVEDMPKTDASNANESDALHEHSMEECTTGESFTGNKCEAQKEASQSGPISEASLLEAASEDGMQKMWHFPVTAIQTQDDGKQVIIVPTSSDCIVVAGYSNAVDVVTLSPLEIMSVLRLSADQCKGLLDIVFSLCVPHHTTAYELNLEEEKKIIALGNIKLDTMLHGGLHAGSITEFVGPSGVGKTQWCLNIAVMAVLNECKDASCGSAIYIDTEAAFRPERVVEIVCNKYPHLRSEISKYISRIYVYQPKSVDSLSELLNSIQVIAVEKDSRVLIVDSIASLARKEIMAGSADSNITRTNQLASWAAKLKSVAEQLNICVVVTNQVTTRATQEKFLITKEIREMDEDMEEVHGIRDKVFFHQVTPALGNTWTHCVNTRLILQYVESSLRQLVIAKSPVAPFTAFSYTINKSGICVEENDSFYSYSGTDPGLHNIKVQTGILL</sequence>
<feature type="region of interest" description="Disordered" evidence="2">
    <location>
        <begin position="83"/>
        <end position="110"/>
    </location>
</feature>
<feature type="region of interest" description="Disordered" evidence="2">
    <location>
        <begin position="452"/>
        <end position="515"/>
    </location>
</feature>
<feature type="region of interest" description="Disordered" evidence="2">
    <location>
        <begin position="217"/>
        <end position="237"/>
    </location>
</feature>
<dbReference type="GO" id="GO:0003697">
    <property type="term" value="F:single-stranded DNA binding"/>
    <property type="evidence" value="ECO:0007669"/>
    <property type="project" value="TreeGrafter"/>
</dbReference>
<organism evidence="4 5">
    <name type="scientific">Petrolisthes cinctipes</name>
    <name type="common">Flat porcelain crab</name>
    <dbReference type="NCBI Taxonomy" id="88211"/>
    <lineage>
        <taxon>Eukaryota</taxon>
        <taxon>Metazoa</taxon>
        <taxon>Ecdysozoa</taxon>
        <taxon>Arthropoda</taxon>
        <taxon>Crustacea</taxon>
        <taxon>Multicrustacea</taxon>
        <taxon>Malacostraca</taxon>
        <taxon>Eumalacostraca</taxon>
        <taxon>Eucarida</taxon>
        <taxon>Decapoda</taxon>
        <taxon>Pleocyemata</taxon>
        <taxon>Anomura</taxon>
        <taxon>Galatheoidea</taxon>
        <taxon>Porcellanidae</taxon>
        <taxon>Petrolisthes</taxon>
    </lineage>
</organism>
<feature type="compositionally biased region" description="Polar residues" evidence="2">
    <location>
        <begin position="855"/>
        <end position="864"/>
    </location>
</feature>
<feature type="region of interest" description="Disordered" evidence="2">
    <location>
        <begin position="281"/>
        <end position="427"/>
    </location>
</feature>
<dbReference type="GO" id="GO:0140664">
    <property type="term" value="F:ATP-dependent DNA damage sensor activity"/>
    <property type="evidence" value="ECO:0007669"/>
    <property type="project" value="InterPro"/>
</dbReference>
<evidence type="ECO:0000256" key="2">
    <source>
        <dbReference type="SAM" id="MobiDB-lite"/>
    </source>
</evidence>
<feature type="compositionally biased region" description="Basic and acidic residues" evidence="2">
    <location>
        <begin position="87"/>
        <end position="96"/>
    </location>
</feature>
<evidence type="ECO:0000256" key="1">
    <source>
        <dbReference type="ARBA" id="ARBA00004123"/>
    </source>
</evidence>
<feature type="compositionally biased region" description="Polar residues" evidence="2">
    <location>
        <begin position="99"/>
        <end position="110"/>
    </location>
</feature>
<accession>A0AAE1K0Z0</accession>
<feature type="compositionally biased region" description="Polar residues" evidence="2">
    <location>
        <begin position="58"/>
        <end position="67"/>
    </location>
</feature>
<dbReference type="GO" id="GO:0000400">
    <property type="term" value="F:four-way junction DNA binding"/>
    <property type="evidence" value="ECO:0007669"/>
    <property type="project" value="TreeGrafter"/>
</dbReference>
<keyword evidence="5" id="KW-1185">Reference proteome</keyword>
<feature type="compositionally biased region" description="Basic and acidic residues" evidence="2">
    <location>
        <begin position="319"/>
        <end position="340"/>
    </location>
</feature>
<feature type="region of interest" description="Disordered" evidence="2">
    <location>
        <begin position="1"/>
        <end position="71"/>
    </location>
</feature>
<dbReference type="PANTHER" id="PTHR46456:SF1">
    <property type="entry name" value="DNA REPAIR PROTEIN RAD51 HOMOLOG 2"/>
    <property type="match status" value="1"/>
</dbReference>
<name>A0AAE1K0Z0_PETCI</name>
<dbReference type="GO" id="GO:0033063">
    <property type="term" value="C:Rad51B-Rad51C-Rad51D-XRCC2 complex"/>
    <property type="evidence" value="ECO:0007669"/>
    <property type="project" value="InterPro"/>
</dbReference>
<feature type="compositionally biased region" description="Basic residues" evidence="2">
    <location>
        <begin position="717"/>
        <end position="732"/>
    </location>
</feature>
<feature type="region of interest" description="Disordered" evidence="2">
    <location>
        <begin position="520"/>
        <end position="539"/>
    </location>
</feature>
<dbReference type="InterPro" id="IPR020588">
    <property type="entry name" value="RecA_ATP-bd"/>
</dbReference>
<proteinExistence type="predicted"/>
<dbReference type="Gene3D" id="3.40.50.300">
    <property type="entry name" value="P-loop containing nucleotide triphosphate hydrolases"/>
    <property type="match status" value="1"/>
</dbReference>
<feature type="compositionally biased region" description="Basic and acidic residues" evidence="2">
    <location>
        <begin position="678"/>
        <end position="716"/>
    </location>
</feature>
<dbReference type="GO" id="GO:0005657">
    <property type="term" value="C:replication fork"/>
    <property type="evidence" value="ECO:0007669"/>
    <property type="project" value="TreeGrafter"/>
</dbReference>
<comment type="caution">
    <text evidence="4">The sequence shown here is derived from an EMBL/GenBank/DDBJ whole genome shotgun (WGS) entry which is preliminary data.</text>
</comment>
<evidence type="ECO:0000259" key="3">
    <source>
        <dbReference type="PROSITE" id="PS50162"/>
    </source>
</evidence>
<dbReference type="InterPro" id="IPR013632">
    <property type="entry name" value="Rad51_C"/>
</dbReference>